<feature type="compositionally biased region" description="Basic and acidic residues" evidence="13">
    <location>
        <begin position="1369"/>
        <end position="1381"/>
    </location>
</feature>
<keyword evidence="5 14" id="KW-1133">Transmembrane helix</keyword>
<dbReference type="PROSITE" id="PS50088">
    <property type="entry name" value="ANK_REPEAT"/>
    <property type="match status" value="2"/>
</dbReference>
<feature type="transmembrane region" description="Helical" evidence="14">
    <location>
        <begin position="604"/>
        <end position="626"/>
    </location>
</feature>
<evidence type="ECO:0000256" key="6">
    <source>
        <dbReference type="ARBA" id="ARBA00023043"/>
    </source>
</evidence>
<comment type="similarity">
    <text evidence="11">Belongs to the transient receptor (TC 1.A.4) family. STrpC subfamily.</text>
</comment>
<dbReference type="PROSITE" id="PS50297">
    <property type="entry name" value="ANK_REP_REGION"/>
    <property type="match status" value="2"/>
</dbReference>
<dbReference type="SUPFAM" id="SSF48403">
    <property type="entry name" value="Ankyrin repeat"/>
    <property type="match status" value="1"/>
</dbReference>
<comment type="subcellular location">
    <subcellularLocation>
        <location evidence="10">Cell projection</location>
        <location evidence="10">Rhabdomere membrane</location>
        <topology evidence="10">Multi-pass membrane protein</topology>
    </subcellularLocation>
</comment>
<evidence type="ECO:0000256" key="4">
    <source>
        <dbReference type="ARBA" id="ARBA00022737"/>
    </source>
</evidence>
<dbReference type="GO" id="GO:0015279">
    <property type="term" value="F:store-operated calcium channel activity"/>
    <property type="evidence" value="ECO:0007669"/>
    <property type="project" value="TreeGrafter"/>
</dbReference>
<evidence type="ECO:0000256" key="9">
    <source>
        <dbReference type="ARBA" id="ARBA00023303"/>
    </source>
</evidence>
<evidence type="ECO:0000256" key="12">
    <source>
        <dbReference type="PROSITE-ProRule" id="PRU00023"/>
    </source>
</evidence>
<evidence type="ECO:0000256" key="14">
    <source>
        <dbReference type="SAM" id="Phobius"/>
    </source>
</evidence>
<dbReference type="GO" id="GO:0005886">
    <property type="term" value="C:plasma membrane"/>
    <property type="evidence" value="ECO:0007669"/>
    <property type="project" value="TreeGrafter"/>
</dbReference>
<dbReference type="SMART" id="SM01420">
    <property type="entry name" value="TRP_2"/>
    <property type="match status" value="1"/>
</dbReference>
<dbReference type="EMBL" id="JAWQEG010001178">
    <property type="protein sequence ID" value="KAK3881764.1"/>
    <property type="molecule type" value="Genomic_DNA"/>
</dbReference>
<evidence type="ECO:0000256" key="13">
    <source>
        <dbReference type="SAM" id="MobiDB-lite"/>
    </source>
</evidence>
<feature type="compositionally biased region" description="Pro residues" evidence="13">
    <location>
        <begin position="994"/>
        <end position="1006"/>
    </location>
</feature>
<dbReference type="PANTHER" id="PTHR10117">
    <property type="entry name" value="TRANSIENT RECEPTOR POTENTIAL CHANNEL"/>
    <property type="match status" value="1"/>
</dbReference>
<feature type="repeat" description="ANK" evidence="12">
    <location>
        <begin position="199"/>
        <end position="231"/>
    </location>
</feature>
<keyword evidence="8 14" id="KW-0472">Membrane</keyword>
<accession>A0AAE1FXT4</accession>
<feature type="region of interest" description="Disordered" evidence="13">
    <location>
        <begin position="985"/>
        <end position="1037"/>
    </location>
</feature>
<evidence type="ECO:0000256" key="1">
    <source>
        <dbReference type="ARBA" id="ARBA00022448"/>
    </source>
</evidence>
<feature type="compositionally biased region" description="Polar residues" evidence="13">
    <location>
        <begin position="1214"/>
        <end position="1223"/>
    </location>
</feature>
<evidence type="ECO:0000259" key="15">
    <source>
        <dbReference type="SMART" id="SM01420"/>
    </source>
</evidence>
<gene>
    <name evidence="16" type="ORF">Pcinc_013797</name>
</gene>
<keyword evidence="6 12" id="KW-0040">ANK repeat</keyword>
<feature type="compositionally biased region" description="Basic and acidic residues" evidence="13">
    <location>
        <begin position="1203"/>
        <end position="1213"/>
    </location>
</feature>
<feature type="region of interest" description="Disordered" evidence="13">
    <location>
        <begin position="1061"/>
        <end position="1432"/>
    </location>
</feature>
<feature type="compositionally biased region" description="Basic and acidic residues" evidence="13">
    <location>
        <begin position="1183"/>
        <end position="1195"/>
    </location>
</feature>
<feature type="transmembrane region" description="Helical" evidence="14">
    <location>
        <begin position="697"/>
        <end position="716"/>
    </location>
</feature>
<dbReference type="NCBIfam" id="TIGR00870">
    <property type="entry name" value="trp"/>
    <property type="match status" value="1"/>
</dbReference>
<dbReference type="InterPro" id="IPR036770">
    <property type="entry name" value="Ankyrin_rpt-contain_sf"/>
</dbReference>
<keyword evidence="2" id="KW-1003">Cell membrane</keyword>
<dbReference type="Pfam" id="PF12796">
    <property type="entry name" value="Ank_2"/>
    <property type="match status" value="1"/>
</dbReference>
<dbReference type="Pfam" id="PF00520">
    <property type="entry name" value="Ion_trans"/>
    <property type="match status" value="1"/>
</dbReference>
<feature type="transmembrane region" description="Helical" evidence="14">
    <location>
        <begin position="667"/>
        <end position="685"/>
    </location>
</feature>
<evidence type="ECO:0000313" key="16">
    <source>
        <dbReference type="EMBL" id="KAK3881764.1"/>
    </source>
</evidence>
<evidence type="ECO:0000256" key="11">
    <source>
        <dbReference type="ARBA" id="ARBA00060916"/>
    </source>
</evidence>
<keyword evidence="3 14" id="KW-0812">Transmembrane</keyword>
<evidence type="ECO:0000256" key="2">
    <source>
        <dbReference type="ARBA" id="ARBA00022475"/>
    </source>
</evidence>
<organism evidence="16 17">
    <name type="scientific">Petrolisthes cinctipes</name>
    <name type="common">Flat porcelain crab</name>
    <dbReference type="NCBI Taxonomy" id="88211"/>
    <lineage>
        <taxon>Eukaryota</taxon>
        <taxon>Metazoa</taxon>
        <taxon>Ecdysozoa</taxon>
        <taxon>Arthropoda</taxon>
        <taxon>Crustacea</taxon>
        <taxon>Multicrustacea</taxon>
        <taxon>Malacostraca</taxon>
        <taxon>Eumalacostraca</taxon>
        <taxon>Eucarida</taxon>
        <taxon>Decapoda</taxon>
        <taxon>Pleocyemata</taxon>
        <taxon>Anomura</taxon>
        <taxon>Galatheoidea</taxon>
        <taxon>Porcellanidae</taxon>
        <taxon>Petrolisthes</taxon>
    </lineage>
</organism>
<evidence type="ECO:0000256" key="8">
    <source>
        <dbReference type="ARBA" id="ARBA00023136"/>
    </source>
</evidence>
<feature type="compositionally biased region" description="Basic and acidic residues" evidence="13">
    <location>
        <begin position="1284"/>
        <end position="1362"/>
    </location>
</feature>
<proteinExistence type="inferred from homology"/>
<dbReference type="PANTHER" id="PTHR10117:SF47">
    <property type="entry name" value="TRANSIENT-RECEPTOR-POTENTIAL-LIKE PROTEIN"/>
    <property type="match status" value="1"/>
</dbReference>
<keyword evidence="7" id="KW-0406">Ion transport</keyword>
<keyword evidence="17" id="KW-1185">Reference proteome</keyword>
<feature type="transmembrane region" description="Helical" evidence="14">
    <location>
        <begin position="430"/>
        <end position="454"/>
    </location>
</feature>
<keyword evidence="9" id="KW-0407">Ion channel</keyword>
<keyword evidence="1" id="KW-0813">Transport</keyword>
<dbReference type="InterPro" id="IPR013555">
    <property type="entry name" value="TRP_dom"/>
</dbReference>
<dbReference type="FunFam" id="1.25.40.20:FF:000221">
    <property type="entry name" value="Transient receptor potential-gamma protein"/>
    <property type="match status" value="1"/>
</dbReference>
<dbReference type="GO" id="GO:0034703">
    <property type="term" value="C:cation channel complex"/>
    <property type="evidence" value="ECO:0007669"/>
    <property type="project" value="TreeGrafter"/>
</dbReference>
<feature type="domain" description="Transient receptor ion channel" evidence="15">
    <location>
        <begin position="234"/>
        <end position="296"/>
    </location>
</feature>
<dbReference type="PRINTS" id="PR01097">
    <property type="entry name" value="TRNSRECEPTRP"/>
</dbReference>
<feature type="region of interest" description="Disordered" evidence="13">
    <location>
        <begin position="945"/>
        <end position="969"/>
    </location>
</feature>
<sequence length="1432" mass="160955">MVETKGSRLVFVGLGRYTVASIGSDVMKKRTGLWTVKMCKGEKEKSKGKMENEKHVTMEEDHQMAMEEGKGNNMAEMPNLPKPLTLEEKKYLLAVERGDITTTRKMLQKAHRHHDYMNMNCVDPLGRSALHMAISNENLEMVELLVVMGVETRDSLLHAIDAEFVEAVDVLLEHEEVVHKEGDIYSWEKADRNISAFTPEITPLILAAHKDNYEILKILLDRGAMIPMPHDIRCGCPECIKTSKEDSLRHSRSRINSYRALSSPSLIALTSTDPILTAFQLSLELKNLAYTENEFRAEYLELRAKVMKFAEELLGHARSSSELAVMLNHDPDTICPYQDGQHMTLRRLELAIDCKQKRFVAHPNIQQLLAALWYAGIPGFRRKAVVDKCLEIVKVVALFPFYCMWYMLMPDSDTGKLMRTPFMKFLTHSASYLFFLMMLILVSVRFENLVIWLFGTESMQRNLIESMRRQRGNLPTPIECVVMLWVLGFLWEEVKQIRRESLRKYLGNMWNLLDIMRDSLYSMTMLLRFIAFVQQSQEISRAPSTAFIPREEWDTFDPQLVSEGLFAAANILSALKLVHIFSINPYLGPLQISLGRMVIDIVKFFFIYTLVLFAFACGLTQLLWYYNDLEKAKCYSLPGGLPDWTKQSDACMKWRRFHNLFEASQSLFWAGFGMVGLGDFELTGIREYTRFWSMLMFGSYSVINIIVLLNLLIAMMSSSYSFIVEHADTEWKFARTKLWMSYFEEGNTLPPPFNMFPNVKFMQRLFGKTSHKEELVRQMSTRTQDRKRRARDYGYLSVMRALIWRYVCSLQRRNEERPVNEDDISEVKGDISSLRFELIDLFGHNGMDVSMCAKKSRAALGRKMRVWERRLMRDFHVSPAMGSEDVIARGSIHEPAEETAAEKFRRVARLAMKVQAINTDNSELSQIGFGCDQGRESLKVAMEKARRKMEEGTPDGSPGSSRGCSPYPDLYTGPHLLDAIKNLDLSPSASPAESPMPPMDAMPWSPPGKAKDGQAKDPNMLTVPGRRSSTTLKQHETEKLGRNISLDVPVNVFSKDSIKKLGKTPEDAPAAGAQKKVASPPQNKAPAAKPTPVFKPEVKAPAVLRTESETGGEKKVVKEEGKVQKKEISNSSSGFMKVAADDKKKEASISSGPINPAKESEGVLRPSQIKNSGVLPVVGQQHSRPEHSMVRDGPRPFKPSVPELHRSRQERPHQPSSQNTFTGSDELENIDFVRRPTRPLVNTSPPPGIAVIPSTPKHPETPLSTPPVDILSGPIAGKKSNPMKKIDETKSTEGKAADIKPKPAEVKEDKQKPKLPEAKPAESKPVETKATGKKEAETKPAETKPVDTKPAETKPVETKAKPAETAPKATEKTEKLSEPKSKTAAPQPPASTSPEQKKAPTPPAAAFHGNSSTSQTDLLLAPAESKKKGGWL</sequence>
<evidence type="ECO:0000256" key="7">
    <source>
        <dbReference type="ARBA" id="ARBA00023065"/>
    </source>
</evidence>
<dbReference type="GO" id="GO:0051480">
    <property type="term" value="P:regulation of cytosolic calcium ion concentration"/>
    <property type="evidence" value="ECO:0007669"/>
    <property type="project" value="TreeGrafter"/>
</dbReference>
<evidence type="ECO:0000256" key="3">
    <source>
        <dbReference type="ARBA" id="ARBA00022692"/>
    </source>
</evidence>
<feature type="repeat" description="ANK" evidence="12">
    <location>
        <begin position="125"/>
        <end position="151"/>
    </location>
</feature>
<dbReference type="GO" id="GO:0070679">
    <property type="term" value="F:inositol 1,4,5 trisphosphate binding"/>
    <property type="evidence" value="ECO:0007669"/>
    <property type="project" value="TreeGrafter"/>
</dbReference>
<evidence type="ECO:0000313" key="17">
    <source>
        <dbReference type="Proteomes" id="UP001286313"/>
    </source>
</evidence>
<dbReference type="InterPro" id="IPR002110">
    <property type="entry name" value="Ankyrin_rpt"/>
</dbReference>
<name>A0AAE1FXT4_PETCI</name>
<feature type="compositionally biased region" description="Basic and acidic residues" evidence="13">
    <location>
        <begin position="1106"/>
        <end position="1128"/>
    </location>
</feature>
<feature type="transmembrane region" description="Helical" evidence="14">
    <location>
        <begin position="392"/>
        <end position="409"/>
    </location>
</feature>
<reference evidence="16" key="1">
    <citation type="submission" date="2023-10" db="EMBL/GenBank/DDBJ databases">
        <title>Genome assemblies of two species of porcelain crab, Petrolisthes cinctipes and Petrolisthes manimaculis (Anomura: Porcellanidae).</title>
        <authorList>
            <person name="Angst P."/>
        </authorList>
    </citation>
    <scope>NUCLEOTIDE SEQUENCE</scope>
    <source>
        <strain evidence="16">PB745_01</strain>
        <tissue evidence="16">Gill</tissue>
    </source>
</reference>
<dbReference type="Pfam" id="PF08344">
    <property type="entry name" value="TRP_2"/>
    <property type="match status" value="1"/>
</dbReference>
<dbReference type="InterPro" id="IPR005821">
    <property type="entry name" value="Ion_trans_dom"/>
</dbReference>
<dbReference type="InterPro" id="IPR002153">
    <property type="entry name" value="TRPC_channel"/>
</dbReference>
<dbReference type="Gene3D" id="1.25.40.20">
    <property type="entry name" value="Ankyrin repeat-containing domain"/>
    <property type="match status" value="1"/>
</dbReference>
<dbReference type="Pfam" id="PF00023">
    <property type="entry name" value="Ank"/>
    <property type="match status" value="1"/>
</dbReference>
<dbReference type="SMART" id="SM00248">
    <property type="entry name" value="ANK"/>
    <property type="match status" value="2"/>
</dbReference>
<evidence type="ECO:0000256" key="5">
    <source>
        <dbReference type="ARBA" id="ARBA00022989"/>
    </source>
</evidence>
<keyword evidence="4" id="KW-0677">Repeat</keyword>
<evidence type="ECO:0000256" key="10">
    <source>
        <dbReference type="ARBA" id="ARBA00043946"/>
    </source>
</evidence>
<comment type="caution">
    <text evidence="16">The sequence shown here is derived from an EMBL/GenBank/DDBJ whole genome shotgun (WGS) entry which is preliminary data.</text>
</comment>
<protein>
    <recommendedName>
        <fullName evidence="15">Transient receptor ion channel domain-containing protein</fullName>
    </recommendedName>
</protein>
<dbReference type="Proteomes" id="UP001286313">
    <property type="component" value="Unassembled WGS sequence"/>
</dbReference>